<name>A0ABV1K8C5_9PSEU</name>
<comment type="caution">
    <text evidence="3">The sequence shown here is derived from an EMBL/GenBank/DDBJ whole genome shotgun (WGS) entry which is preliminary data.</text>
</comment>
<keyword evidence="1" id="KW-0732">Signal</keyword>
<evidence type="ECO:0000313" key="4">
    <source>
        <dbReference type="Proteomes" id="UP001494902"/>
    </source>
</evidence>
<accession>A0ABV1K8C5</accession>
<dbReference type="Pfam" id="PF10647">
    <property type="entry name" value="Gmad1"/>
    <property type="match status" value="1"/>
</dbReference>
<reference evidence="3 4" key="1">
    <citation type="submission" date="2024-03" db="EMBL/GenBank/DDBJ databases">
        <title>Draft genome sequence of Pseudonocardia nematodicida JCM 31783.</title>
        <authorList>
            <person name="Butdee W."/>
            <person name="Duangmal K."/>
        </authorList>
    </citation>
    <scope>NUCLEOTIDE SEQUENCE [LARGE SCALE GENOMIC DNA]</scope>
    <source>
        <strain evidence="3 4">JCM 31783</strain>
    </source>
</reference>
<keyword evidence="4" id="KW-1185">Reference proteome</keyword>
<evidence type="ECO:0000259" key="2">
    <source>
        <dbReference type="SMART" id="SM00909"/>
    </source>
</evidence>
<dbReference type="InterPro" id="IPR059026">
    <property type="entry name" value="LpqB_N"/>
</dbReference>
<feature type="chain" id="PRO_5047143360" evidence="1">
    <location>
        <begin position="22"/>
        <end position="575"/>
    </location>
</feature>
<proteinExistence type="predicted"/>
<organism evidence="3 4">
    <name type="scientific">Pseudonocardia nematodicida</name>
    <dbReference type="NCBI Taxonomy" id="1206997"/>
    <lineage>
        <taxon>Bacteria</taxon>
        <taxon>Bacillati</taxon>
        <taxon>Actinomycetota</taxon>
        <taxon>Actinomycetes</taxon>
        <taxon>Pseudonocardiales</taxon>
        <taxon>Pseudonocardiaceae</taxon>
        <taxon>Pseudonocardia</taxon>
    </lineage>
</organism>
<sequence length="575" mass="60743">MSRHRLRTVLAALLAGSAVLAGCASVPEYSSVQVLRQTPEAGAAVADGPIEDADPLGLVRGFVYASGRPDERHASARRYLAPTAAAWDDGTSLTVLSERFDTVFAPNTNEHGPDREVVRVRGTRLGTVDPAGAFESSPRPVELDIGVVRSDGTWRIDRLPPGVMMRLSDFRANYRSLPAWFVDPERGTLVPDPHHIPSAEPDQLAARATDVLLRGPSPGLAGAAVTRFPETTRLRSAVTESTDGVVTVDLAGVSGLSEQERRLLAAQTAMTLSGVGVPRVRLLADGEPLLPGEPEVAREDFAALVAGPEGMPALPLVVDDGRVRRIDEAGRIEPVAGQAGNGSFVVVDAAASPRENRIAVVSREETGTQRLLTGPLGGELTATPVSGPEVTALSWNAAGDEIWSIADGRIRRVAVPAEGEPREAPVDSARLDDAEEIGDLALSREGGRIALVVDGRAMVGPVVPGADGEVALGPLRELRPNELDDVVAVDWRSSERLVVATDSERPVSLVTVDGLVLDQMPGTNLTSPLRAVSAAPGRPIFVTDRTGLWSFSDGDLDAWRQTFGSSNAARPFYPG</sequence>
<evidence type="ECO:0000256" key="1">
    <source>
        <dbReference type="SAM" id="SignalP"/>
    </source>
</evidence>
<dbReference type="Pfam" id="PF25976">
    <property type="entry name" value="LpqB_N"/>
    <property type="match status" value="1"/>
</dbReference>
<gene>
    <name evidence="3" type="ORF">WIS52_09680</name>
</gene>
<protein>
    <submittedName>
        <fullName evidence="3">LpqB family beta-propeller domain-containing protein</fullName>
    </submittedName>
</protein>
<dbReference type="EMBL" id="JBEDNQ010000003">
    <property type="protein sequence ID" value="MEQ3550740.1"/>
    <property type="molecule type" value="Genomic_DNA"/>
</dbReference>
<dbReference type="SUPFAM" id="SSF75011">
    <property type="entry name" value="3-carboxy-cis,cis-mucoante lactonizing enzyme"/>
    <property type="match status" value="1"/>
</dbReference>
<dbReference type="InterPro" id="IPR018910">
    <property type="entry name" value="LpqB_C"/>
</dbReference>
<dbReference type="RefSeq" id="WP_349297792.1">
    <property type="nucleotide sequence ID" value="NZ_JBEDNQ010000003.1"/>
</dbReference>
<dbReference type="InterPro" id="IPR019606">
    <property type="entry name" value="GerMN"/>
</dbReference>
<dbReference type="PROSITE" id="PS51257">
    <property type="entry name" value="PROKAR_LIPOPROTEIN"/>
    <property type="match status" value="1"/>
</dbReference>
<feature type="domain" description="GerMN" evidence="2">
    <location>
        <begin position="205"/>
        <end position="293"/>
    </location>
</feature>
<dbReference type="Pfam" id="PF10646">
    <property type="entry name" value="Germane"/>
    <property type="match status" value="1"/>
</dbReference>
<dbReference type="Proteomes" id="UP001494902">
    <property type="component" value="Unassembled WGS sequence"/>
</dbReference>
<dbReference type="SMART" id="SM00909">
    <property type="entry name" value="Germane"/>
    <property type="match status" value="1"/>
</dbReference>
<feature type="signal peptide" evidence="1">
    <location>
        <begin position="1"/>
        <end position="21"/>
    </location>
</feature>
<evidence type="ECO:0000313" key="3">
    <source>
        <dbReference type="EMBL" id="MEQ3550740.1"/>
    </source>
</evidence>